<sequence length="140" mass="15461">MIESTDGVDDRFRRFVEWLDAAPAPEPESVASVLGETVEGYADRGLPETKAADSPALLDTETDARAVVRVRTLVRQLRHKFSDRLEAGTLERSWSDVADLAGVIATQRPGRREHSNARALDVFEANDVWTLEVPYVIAVG</sequence>
<evidence type="ECO:0000313" key="1">
    <source>
        <dbReference type="EMBL" id="KKF39411.1"/>
    </source>
</evidence>
<keyword evidence="2" id="KW-1185">Reference proteome</keyword>
<accession>A0A0F8AUT8</accession>
<dbReference type="RefSeq" id="WP_050025795.1">
    <property type="nucleotide sequence ID" value="NZ_JNFH02000054.1"/>
</dbReference>
<dbReference type="OrthoDB" id="291190at2157"/>
<dbReference type="AlphaFoldDB" id="A0A0F8AUT8"/>
<reference evidence="1 2" key="1">
    <citation type="journal article" date="2015" name="Genome Announc.">
        <title>Draft genome sequence of a Halorubrum H3 strain isolated from the burlinskoye salt lake (Altai Krai, Russia).</title>
        <authorList>
            <person name="Rozanov A.S."/>
            <person name="Bryanskaya A.V."/>
            <person name="Malup T.K."/>
            <person name="Kotenko A.V."/>
            <person name="Peltek S.E."/>
        </authorList>
    </citation>
    <scope>NUCLEOTIDE SEQUENCE [LARGE SCALE GENOMIC DNA]</scope>
    <source>
        <strain evidence="1 2">H3</strain>
    </source>
</reference>
<evidence type="ECO:0000313" key="2">
    <source>
        <dbReference type="Proteomes" id="UP000053331"/>
    </source>
</evidence>
<proteinExistence type="predicted"/>
<protein>
    <submittedName>
        <fullName evidence="1">Uncharacterized protein</fullName>
    </submittedName>
</protein>
<comment type="caution">
    <text evidence="1">The sequence shown here is derived from an EMBL/GenBank/DDBJ whole genome shotgun (WGS) entry which is preliminary data.</text>
</comment>
<dbReference type="EMBL" id="JNFH02000054">
    <property type="protein sequence ID" value="KKF39411.1"/>
    <property type="molecule type" value="Genomic_DNA"/>
</dbReference>
<organism evidence="1 2">
    <name type="scientific">Halorubrum saccharovorum</name>
    <dbReference type="NCBI Taxonomy" id="2248"/>
    <lineage>
        <taxon>Archaea</taxon>
        <taxon>Methanobacteriati</taxon>
        <taxon>Methanobacteriota</taxon>
        <taxon>Stenosarchaea group</taxon>
        <taxon>Halobacteria</taxon>
        <taxon>Halobacteriales</taxon>
        <taxon>Haloferacaceae</taxon>
        <taxon>Halorubrum</taxon>
    </lineage>
</organism>
<name>A0A0F8AUT8_9EURY</name>
<gene>
    <name evidence="1" type="ORF">FK85_28750</name>
</gene>
<dbReference type="Proteomes" id="UP000053331">
    <property type="component" value="Unassembled WGS sequence"/>
</dbReference>